<reference evidence="4" key="1">
    <citation type="submission" date="2016-10" db="EMBL/GenBank/DDBJ databases">
        <authorList>
            <person name="Varghese N."/>
            <person name="Submissions S."/>
        </authorList>
    </citation>
    <scope>NUCLEOTIDE SEQUENCE [LARGE SCALE GENOMIC DNA]</scope>
    <source>
        <strain evidence="4">DSM 45004</strain>
    </source>
</reference>
<accession>A0A1I1Y5W6</accession>
<protein>
    <submittedName>
        <fullName evidence="3">Carbon monoxide dehydrogenase subunit G</fullName>
    </submittedName>
</protein>
<feature type="compositionally biased region" description="Low complexity" evidence="1">
    <location>
        <begin position="214"/>
        <end position="236"/>
    </location>
</feature>
<sequence length="320" mass="32087">MRLEHEFTVPVPADVAWPELLDPERVAPCMPGATLKSAEGEEFSGSVKVKLGPVSLMYKGNGSFTEVDHEERRAVIEASGKDSRGNGTASATVTARLASEGTSTRVHVDTDLKVTGKPAQLGRGLISDVAQKLIDQFAECLAGRLAGSGSEAVTGQEAATGESVARQGTEDASTTTSSPESSRQQAAAQPGASTPVGPAGNGSGPTASNDGDRATASPASGSATGETSGGASTPAGTGPGWKVTEAESGESSRSTARLSAVRSGDTGDTGAASTSGSNDAVDLLGTAGMPVLKRVAPVVAGLAALTVLFVLLRRRARRAG</sequence>
<keyword evidence="2" id="KW-1133">Transmembrane helix</keyword>
<name>A0A1I1Y5W6_9ACTN</name>
<evidence type="ECO:0000256" key="2">
    <source>
        <dbReference type="SAM" id="Phobius"/>
    </source>
</evidence>
<proteinExistence type="predicted"/>
<keyword evidence="2" id="KW-0812">Transmembrane</keyword>
<dbReference type="CDD" id="cd07823">
    <property type="entry name" value="SRPBCC_5"/>
    <property type="match status" value="1"/>
</dbReference>
<dbReference type="SUPFAM" id="SSF55961">
    <property type="entry name" value="Bet v1-like"/>
    <property type="match status" value="1"/>
</dbReference>
<feature type="region of interest" description="Disordered" evidence="1">
    <location>
        <begin position="148"/>
        <end position="278"/>
    </location>
</feature>
<feature type="compositionally biased region" description="Polar residues" evidence="1">
    <location>
        <begin position="170"/>
        <end position="187"/>
    </location>
</feature>
<gene>
    <name evidence="3" type="ORF">SAMN04487819_108159</name>
</gene>
<evidence type="ECO:0000313" key="4">
    <source>
        <dbReference type="Proteomes" id="UP000198716"/>
    </source>
</evidence>
<dbReference type="Gene3D" id="3.30.530.20">
    <property type="match status" value="1"/>
</dbReference>
<dbReference type="RefSeq" id="WP_092927665.1">
    <property type="nucleotide sequence ID" value="NZ_FOMZ01000008.1"/>
</dbReference>
<dbReference type="Proteomes" id="UP000198716">
    <property type="component" value="Unassembled WGS sequence"/>
</dbReference>
<feature type="transmembrane region" description="Helical" evidence="2">
    <location>
        <begin position="295"/>
        <end position="312"/>
    </location>
</feature>
<keyword evidence="2" id="KW-0472">Membrane</keyword>
<dbReference type="EMBL" id="FOMZ01000008">
    <property type="protein sequence ID" value="SFE14398.1"/>
    <property type="molecule type" value="Genomic_DNA"/>
</dbReference>
<keyword evidence="4" id="KW-1185">Reference proteome</keyword>
<dbReference type="PANTHER" id="PTHR38588">
    <property type="entry name" value="BLL0334 PROTEIN"/>
    <property type="match status" value="1"/>
</dbReference>
<dbReference type="InterPro" id="IPR023393">
    <property type="entry name" value="START-like_dom_sf"/>
</dbReference>
<organism evidence="3 4">
    <name type="scientific">Actinopolyspora alba</name>
    <dbReference type="NCBI Taxonomy" id="673379"/>
    <lineage>
        <taxon>Bacteria</taxon>
        <taxon>Bacillati</taxon>
        <taxon>Actinomycetota</taxon>
        <taxon>Actinomycetes</taxon>
        <taxon>Actinopolysporales</taxon>
        <taxon>Actinopolysporaceae</taxon>
        <taxon>Actinopolyspora</taxon>
        <taxon>Actinopolyspora alba group</taxon>
    </lineage>
</organism>
<dbReference type="InterPro" id="IPR010419">
    <property type="entry name" value="CO_DH_gsu"/>
</dbReference>
<evidence type="ECO:0000313" key="3">
    <source>
        <dbReference type="EMBL" id="SFE14398.1"/>
    </source>
</evidence>
<evidence type="ECO:0000256" key="1">
    <source>
        <dbReference type="SAM" id="MobiDB-lite"/>
    </source>
</evidence>
<dbReference type="Pfam" id="PF06240">
    <property type="entry name" value="COXG"/>
    <property type="match status" value="1"/>
</dbReference>
<dbReference type="AlphaFoldDB" id="A0A1I1Y5W6"/>
<dbReference type="PANTHER" id="PTHR38588:SF1">
    <property type="entry name" value="BLL0334 PROTEIN"/>
    <property type="match status" value="1"/>
</dbReference>